<gene>
    <name evidence="2" type="ORF">F8C82_03055</name>
</gene>
<protein>
    <submittedName>
        <fullName evidence="2">Uncharacterized protein</fullName>
    </submittedName>
</protein>
<proteinExistence type="predicted"/>
<evidence type="ECO:0000313" key="3">
    <source>
        <dbReference type="Proteomes" id="UP000484164"/>
    </source>
</evidence>
<keyword evidence="3" id="KW-1185">Reference proteome</keyword>
<keyword evidence="1" id="KW-0472">Membrane</keyword>
<keyword evidence="1" id="KW-1133">Transmembrane helix</keyword>
<comment type="caution">
    <text evidence="2">The sequence shown here is derived from an EMBL/GenBank/DDBJ whole genome shotgun (WGS) entry which is preliminary data.</text>
</comment>
<feature type="transmembrane region" description="Helical" evidence="1">
    <location>
        <begin position="85"/>
        <end position="107"/>
    </location>
</feature>
<organism evidence="2 3">
    <name type="scientific">Phaeocystidibacter marisrubri</name>
    <dbReference type="NCBI Taxonomy" id="1577780"/>
    <lineage>
        <taxon>Bacteria</taxon>
        <taxon>Pseudomonadati</taxon>
        <taxon>Bacteroidota</taxon>
        <taxon>Flavobacteriia</taxon>
        <taxon>Flavobacteriales</taxon>
        <taxon>Phaeocystidibacteraceae</taxon>
        <taxon>Phaeocystidibacter</taxon>
    </lineage>
</organism>
<sequence>MSNTLEVDKKSTSEYRKWSLRIFIYQVIIQISLYYLVANFSAFSEEAIVEFSEKIFLINILANLLLVAGIVTSILALYKKETMNYQLMIGMIGNGIFLLIALLPLSYRI</sequence>
<accession>A0A6L3ZIJ1</accession>
<dbReference type="Proteomes" id="UP000484164">
    <property type="component" value="Unassembled WGS sequence"/>
</dbReference>
<name>A0A6L3ZIJ1_9FLAO</name>
<dbReference type="AlphaFoldDB" id="A0A6L3ZIJ1"/>
<evidence type="ECO:0000256" key="1">
    <source>
        <dbReference type="SAM" id="Phobius"/>
    </source>
</evidence>
<feature type="transmembrane region" description="Helical" evidence="1">
    <location>
        <begin position="20"/>
        <end position="43"/>
    </location>
</feature>
<dbReference type="EMBL" id="WBVQ01000001">
    <property type="protein sequence ID" value="KAB2817388.1"/>
    <property type="molecule type" value="Genomic_DNA"/>
</dbReference>
<reference evidence="2 3" key="1">
    <citation type="submission" date="2019-10" db="EMBL/GenBank/DDBJ databases">
        <title>Genome sequence of Phaeocystidibacter marisrubri JCM30614 (type strain).</title>
        <authorList>
            <person name="Bowman J.P."/>
        </authorList>
    </citation>
    <scope>NUCLEOTIDE SEQUENCE [LARGE SCALE GENOMIC DNA]</scope>
    <source>
        <strain evidence="2 3">JCM 30614</strain>
    </source>
</reference>
<feature type="transmembrane region" description="Helical" evidence="1">
    <location>
        <begin position="55"/>
        <end position="78"/>
    </location>
</feature>
<dbReference type="RefSeq" id="WP_151691959.1">
    <property type="nucleotide sequence ID" value="NZ_BMGX01000002.1"/>
</dbReference>
<keyword evidence="1" id="KW-0812">Transmembrane</keyword>
<evidence type="ECO:0000313" key="2">
    <source>
        <dbReference type="EMBL" id="KAB2817388.1"/>
    </source>
</evidence>